<keyword evidence="10" id="KW-1185">Reference proteome</keyword>
<evidence type="ECO:0000256" key="6">
    <source>
        <dbReference type="RuleBase" id="RU367095"/>
    </source>
</evidence>
<dbReference type="AlphaFoldDB" id="A0A4U0XRC9"/>
<organism evidence="9 10">
    <name type="scientific">Cryomyces minteri</name>
    <dbReference type="NCBI Taxonomy" id="331657"/>
    <lineage>
        <taxon>Eukaryota</taxon>
        <taxon>Fungi</taxon>
        <taxon>Dikarya</taxon>
        <taxon>Ascomycota</taxon>
        <taxon>Pezizomycotina</taxon>
        <taxon>Dothideomycetes</taxon>
        <taxon>Dothideomycetes incertae sedis</taxon>
        <taxon>Cryomyces</taxon>
    </lineage>
</organism>
<keyword evidence="3 6" id="KW-0967">Endosome</keyword>
<evidence type="ECO:0000256" key="7">
    <source>
        <dbReference type="SAM" id="MobiDB-lite"/>
    </source>
</evidence>
<evidence type="ECO:0000313" key="10">
    <source>
        <dbReference type="Proteomes" id="UP000308768"/>
    </source>
</evidence>
<dbReference type="InterPro" id="IPR040608">
    <property type="entry name" value="Snf8/Vps36"/>
</dbReference>
<keyword evidence="5" id="KW-0175">Coiled coil</keyword>
<protein>
    <recommendedName>
        <fullName evidence="6">Vacuolar protein-sorting-associated protein 36</fullName>
    </recommendedName>
    <alternativeName>
        <fullName evidence="6">ESCRT-II complex subunit VPS36</fullName>
    </alternativeName>
</protein>
<dbReference type="GO" id="GO:0043130">
    <property type="term" value="F:ubiquitin binding"/>
    <property type="evidence" value="ECO:0007669"/>
    <property type="project" value="UniProtKB-UniRule"/>
</dbReference>
<dbReference type="Pfam" id="PF11605">
    <property type="entry name" value="Vps36_ESCRT-II"/>
    <property type="match status" value="1"/>
</dbReference>
<dbReference type="PROSITE" id="PS51495">
    <property type="entry name" value="GLUE"/>
    <property type="match status" value="1"/>
</dbReference>
<comment type="subunit">
    <text evidence="6">Component of the endosomal sorting complex required for transport II (ESCRT-II).</text>
</comment>
<dbReference type="PANTHER" id="PTHR13128">
    <property type="entry name" value="VACUOLAR PROTEIN-SORTING-ASSOCIATED PROTEIN 36"/>
    <property type="match status" value="1"/>
</dbReference>
<name>A0A4U0XRC9_9PEZI</name>
<dbReference type="InterPro" id="IPR021648">
    <property type="entry name" value="GLUE_dom"/>
</dbReference>
<dbReference type="Proteomes" id="UP000308768">
    <property type="component" value="Unassembled WGS sequence"/>
</dbReference>
<evidence type="ECO:0000259" key="8">
    <source>
        <dbReference type="PROSITE" id="PS51495"/>
    </source>
</evidence>
<evidence type="ECO:0000256" key="5">
    <source>
        <dbReference type="ARBA" id="ARBA00023054"/>
    </source>
</evidence>
<dbReference type="InterPro" id="IPR011993">
    <property type="entry name" value="PH-like_dom_sf"/>
</dbReference>
<keyword evidence="4 6" id="KW-0653">Protein transport</keyword>
<dbReference type="OrthoDB" id="271448at2759"/>
<comment type="similarity">
    <text evidence="1 6">Belongs to the VPS36 family.</text>
</comment>
<dbReference type="FunFam" id="1.10.10.10:FF:000527">
    <property type="entry name" value="Vacuolar protein sorting protein (Vps36), putative"/>
    <property type="match status" value="1"/>
</dbReference>
<dbReference type="GO" id="GO:0031902">
    <property type="term" value="C:late endosome membrane"/>
    <property type="evidence" value="ECO:0007669"/>
    <property type="project" value="UniProtKB-UniRule"/>
</dbReference>
<comment type="subcellular location">
    <subcellularLocation>
        <location evidence="6">Cytoplasm</location>
    </subcellularLocation>
    <subcellularLocation>
        <location evidence="6">Endosome</location>
    </subcellularLocation>
</comment>
<accession>A0A4U0XRC9</accession>
<dbReference type="PANTHER" id="PTHR13128:SF12">
    <property type="entry name" value="VACUOLAR PROTEIN-SORTING-ASSOCIATED PROTEIN 36"/>
    <property type="match status" value="1"/>
</dbReference>
<dbReference type="InterPro" id="IPR037855">
    <property type="entry name" value="Vps36"/>
</dbReference>
<dbReference type="Gene3D" id="6.10.140.260">
    <property type="match status" value="1"/>
</dbReference>
<feature type="compositionally biased region" description="Basic and acidic residues" evidence="7">
    <location>
        <begin position="206"/>
        <end position="216"/>
    </location>
</feature>
<keyword evidence="6" id="KW-0963">Cytoplasm</keyword>
<feature type="region of interest" description="Disordered" evidence="7">
    <location>
        <begin position="119"/>
        <end position="146"/>
    </location>
</feature>
<dbReference type="InterPro" id="IPR036390">
    <property type="entry name" value="WH_DNA-bd_sf"/>
</dbReference>
<reference evidence="9 10" key="1">
    <citation type="submission" date="2017-03" db="EMBL/GenBank/DDBJ databases">
        <title>Genomes of endolithic fungi from Antarctica.</title>
        <authorList>
            <person name="Coleine C."/>
            <person name="Masonjones S."/>
            <person name="Stajich J.E."/>
        </authorList>
    </citation>
    <scope>NUCLEOTIDE SEQUENCE [LARGE SCALE GENOMIC DNA]</scope>
    <source>
        <strain evidence="9 10">CCFEE 5187</strain>
    </source>
</reference>
<dbReference type="SUPFAM" id="SSF46785">
    <property type="entry name" value="Winged helix' DNA-binding domain"/>
    <property type="match status" value="1"/>
</dbReference>
<dbReference type="Gene3D" id="1.10.10.10">
    <property type="entry name" value="Winged helix-like DNA-binding domain superfamily/Winged helix DNA-binding domain"/>
    <property type="match status" value="2"/>
</dbReference>
<dbReference type="FunFam" id="1.10.10.10:FF:000165">
    <property type="entry name" value="Vacuolar protein sorting protein (Vps36)"/>
    <property type="match status" value="1"/>
</dbReference>
<gene>
    <name evidence="9" type="ORF">B0A49_02449</name>
</gene>
<dbReference type="Gene3D" id="2.30.29.30">
    <property type="entry name" value="Pleckstrin-homology domain (PH domain)/Phosphotyrosine-binding domain (PTB)"/>
    <property type="match status" value="1"/>
</dbReference>
<dbReference type="EMBL" id="NAJN01000070">
    <property type="protein sequence ID" value="TKA80104.1"/>
    <property type="molecule type" value="Genomic_DNA"/>
</dbReference>
<evidence type="ECO:0000256" key="3">
    <source>
        <dbReference type="ARBA" id="ARBA00022753"/>
    </source>
</evidence>
<dbReference type="Pfam" id="PF04157">
    <property type="entry name" value="EAP30"/>
    <property type="match status" value="1"/>
</dbReference>
<dbReference type="GO" id="GO:0043328">
    <property type="term" value="P:protein transport to vacuole involved in ubiquitin-dependent protein catabolic process via the multivesicular body sorting pathway"/>
    <property type="evidence" value="ECO:0007669"/>
    <property type="project" value="UniProtKB-UniRule"/>
</dbReference>
<dbReference type="GO" id="GO:0032266">
    <property type="term" value="F:phosphatidylinositol-3-phosphate binding"/>
    <property type="evidence" value="ECO:0007669"/>
    <property type="project" value="UniProtKB-UniRule"/>
</dbReference>
<evidence type="ECO:0000256" key="4">
    <source>
        <dbReference type="ARBA" id="ARBA00022927"/>
    </source>
</evidence>
<dbReference type="STRING" id="331657.A0A4U0XRC9"/>
<dbReference type="InterPro" id="IPR036388">
    <property type="entry name" value="WH-like_DNA-bd_sf"/>
</dbReference>
<keyword evidence="2 6" id="KW-0813">Transport</keyword>
<dbReference type="GO" id="GO:0000814">
    <property type="term" value="C:ESCRT II complex"/>
    <property type="evidence" value="ECO:0007669"/>
    <property type="project" value="UniProtKB-UniRule"/>
</dbReference>
<feature type="domain" description="GLUE N-terminal" evidence="8">
    <location>
        <begin position="22"/>
        <end position="188"/>
    </location>
</feature>
<sequence length="493" mass="54381">MSDSPSVHGLRRLMLCMFLRQIDLTTALRPSLLPDETLLFVQDAVGLYEGKYKLPNYQNGHAYLTSHRACYVDNEEPRKHAVAIDLKDVDRPEFYAGFLKSSPKITFYPKASKRASLAARNPSVSHAASSNPITPPESPAPILNGTSDGDDVVASLKFSFRAGGEKVFFERLKGALVQRKWLLQSAPPVPKPSRQSGEYRTSTPGYEERSDAVTERERTVGIAGLERRGIELRKNNELVLGNAFEDLEALMTSAKEIVALAEQFASQANTGTEGSSSEAKALLSQSASALGLVTTRDMLGSSSGSESLYVSELSRNLAEFLTDDAQGLLKREGGIMSLVDLWAVFNRARGGVELVSPMDFEKAAQLWDKLKLPIRLRRFKSGLLVVQGRDRTDEKTVASLLAWLKGLHSKSPSSEVSWDWPRYGRGVTAQEVAERFGWSVGVASEELEMAEERGALCREQGIDGIRFWQNFFIEEPQITMDSALGSDMSNLHV</sequence>
<comment type="function">
    <text evidence="6">Component of the ESCRT-II complex (endosomal sorting complex required for transport II), which is required for multivesicular body (MVB) formation and sorting of endosomal cargo proteins into MVBs.</text>
</comment>
<proteinExistence type="inferred from homology"/>
<comment type="caution">
    <text evidence="9">The sequence shown here is derived from an EMBL/GenBank/DDBJ whole genome shotgun (WGS) entry which is preliminary data.</text>
</comment>
<feature type="compositionally biased region" description="Polar residues" evidence="7">
    <location>
        <begin position="193"/>
        <end position="204"/>
    </location>
</feature>
<feature type="compositionally biased region" description="Polar residues" evidence="7">
    <location>
        <begin position="122"/>
        <end position="132"/>
    </location>
</feature>
<feature type="region of interest" description="Disordered" evidence="7">
    <location>
        <begin position="186"/>
        <end position="216"/>
    </location>
</feature>
<evidence type="ECO:0000256" key="1">
    <source>
        <dbReference type="ARBA" id="ARBA00009697"/>
    </source>
</evidence>
<evidence type="ECO:0000313" key="9">
    <source>
        <dbReference type="EMBL" id="TKA80104.1"/>
    </source>
</evidence>
<dbReference type="SUPFAM" id="SSF50729">
    <property type="entry name" value="PH domain-like"/>
    <property type="match status" value="1"/>
</dbReference>
<evidence type="ECO:0000256" key="2">
    <source>
        <dbReference type="ARBA" id="ARBA00022448"/>
    </source>
</evidence>